<organism evidence="1 2">
    <name type="scientific">Anaerocolumna cellulosilytica</name>
    <dbReference type="NCBI Taxonomy" id="433286"/>
    <lineage>
        <taxon>Bacteria</taxon>
        <taxon>Bacillati</taxon>
        <taxon>Bacillota</taxon>
        <taxon>Clostridia</taxon>
        <taxon>Lachnospirales</taxon>
        <taxon>Lachnospiraceae</taxon>
        <taxon>Anaerocolumna</taxon>
    </lineage>
</organism>
<proteinExistence type="predicted"/>
<name>A0A6S6R022_9FIRM</name>
<dbReference type="EMBL" id="AP023367">
    <property type="protein sequence ID" value="BCJ92591.1"/>
    <property type="molecule type" value="Genomic_DNA"/>
</dbReference>
<dbReference type="AlphaFoldDB" id="A0A6S6R022"/>
<dbReference type="KEGG" id="acel:acsn021_01600"/>
<dbReference type="Pfam" id="PF08890">
    <property type="entry name" value="Phage_TAC_5"/>
    <property type="match status" value="1"/>
</dbReference>
<sequence length="133" mass="15068">MSSLKAFLNPVQVENKEVVVSSRFMEDGKVIPFTIRPITQKENEQLIKRYTKKDKKGNETFNRTEYVQALTASAVVFPNLHDAKLQEKYGLGETETLKNMLLVGEYATLAQEVQSLSGLDTNINEDIEEAKNE</sequence>
<protein>
    <submittedName>
        <fullName evidence="1">Uncharacterized protein</fullName>
    </submittedName>
</protein>
<dbReference type="Proteomes" id="UP000515561">
    <property type="component" value="Chromosome"/>
</dbReference>
<keyword evidence="2" id="KW-1185">Reference proteome</keyword>
<accession>A0A6S6R022</accession>
<gene>
    <name evidence="1" type="ORF">acsn021_01600</name>
</gene>
<evidence type="ECO:0000313" key="1">
    <source>
        <dbReference type="EMBL" id="BCJ92591.1"/>
    </source>
</evidence>
<dbReference type="InterPro" id="IPR014986">
    <property type="entry name" value="XkdN-like"/>
</dbReference>
<dbReference type="Gene3D" id="3.30.2220.30">
    <property type="match status" value="1"/>
</dbReference>
<reference evidence="1 2" key="1">
    <citation type="journal article" date="2016" name="Int. J. Syst. Evol. Microbiol.">
        <title>Descriptions of Anaerotaenia torta gen. nov., sp. nov. and Anaerocolumna cellulosilytica gen. nov., sp. nov. isolated from a methanogenic reactor of cattle waste.</title>
        <authorList>
            <person name="Uek A."/>
            <person name="Ohtaki Y."/>
            <person name="Kaku N."/>
            <person name="Ueki K."/>
        </authorList>
    </citation>
    <scope>NUCLEOTIDE SEQUENCE [LARGE SCALE GENOMIC DNA]</scope>
    <source>
        <strain evidence="1 2">SN021</strain>
    </source>
</reference>
<dbReference type="RefSeq" id="WP_184095716.1">
    <property type="nucleotide sequence ID" value="NZ_AP023367.1"/>
</dbReference>
<evidence type="ECO:0000313" key="2">
    <source>
        <dbReference type="Proteomes" id="UP000515561"/>
    </source>
</evidence>
<dbReference type="InterPro" id="IPR038559">
    <property type="entry name" value="XkdN-like_sf"/>
</dbReference>